<proteinExistence type="predicted"/>
<sequence length="506" mass="57628">MKRGRAVLGMVCAAAVLAGCQPTTDEIIVIPKNGIAGARMMDETTAGNVPEQVQAPEKCSLEFQDEYDIIKVIVDADVTVPDVEGIRLKKTETHVFGQKDMDNLQENLLQGQPLWHRVYTQEQRDAGYDITKREVEKIIERYEKNMGSESDAYSIAVAGDELAYWRNILEEVPESFGSEEASTEVFYDRHEAEKFYAEGITGRNKNMIWGGVTLDGENYNFQMDNNWTSNVRKVSAMLVKGGYEHEGIWNTYTNDEGTFDLHEESIKEENEAMDMAAEQAEKESGWHMETSEAVLKEKGDAQVKALGFSDMEVAGYEKCSAFYSLGLGKSCALNLVYTRKIDGVPITYTSYRYGFDFEQQDYSEKLSLAYDDDGLAQMIWNNPSKIYDMSDEYVFLLPFSDILKIFQERVAEVHREERDKDYDCARKILFIKDIRLGYMWVPDASTEMEGMLIPAWDFIGAYIGYWPENEALGMKEHWMANNLPNQSFLTINAMDGTLARGGKWMN</sequence>
<accession>A0AC61R1V4</accession>
<name>A0AC61R1V4_9FIRM</name>
<reference evidence="1" key="1">
    <citation type="submission" date="2019-04" db="EMBL/GenBank/DDBJ databases">
        <title>Microbes associate with the intestines of laboratory mice.</title>
        <authorList>
            <person name="Navarre W."/>
            <person name="Wong E."/>
            <person name="Huang K."/>
            <person name="Tropini C."/>
            <person name="Ng K."/>
            <person name="Yu B."/>
        </authorList>
    </citation>
    <scope>NUCLEOTIDE SEQUENCE</scope>
    <source>
        <strain evidence="1">NM72_1-8</strain>
    </source>
</reference>
<organism evidence="1 2">
    <name type="scientific">Hominisplanchenecus murintestinalis</name>
    <dbReference type="NCBI Taxonomy" id="2941517"/>
    <lineage>
        <taxon>Bacteria</taxon>
        <taxon>Bacillati</taxon>
        <taxon>Bacillota</taxon>
        <taxon>Clostridia</taxon>
        <taxon>Lachnospirales</taxon>
        <taxon>Lachnospiraceae</taxon>
        <taxon>Hominisplanchenecus</taxon>
    </lineage>
</organism>
<gene>
    <name evidence="1" type="ORF">E5357_03310</name>
</gene>
<comment type="caution">
    <text evidence="1">The sequence shown here is derived from an EMBL/GenBank/DDBJ whole genome shotgun (WGS) entry which is preliminary data.</text>
</comment>
<protein>
    <submittedName>
        <fullName evidence="1">Uncharacterized protein</fullName>
    </submittedName>
</protein>
<evidence type="ECO:0000313" key="1">
    <source>
        <dbReference type="EMBL" id="TGY00061.1"/>
    </source>
</evidence>
<evidence type="ECO:0000313" key="2">
    <source>
        <dbReference type="Proteomes" id="UP000307720"/>
    </source>
</evidence>
<dbReference type="EMBL" id="SRZB01000003">
    <property type="protein sequence ID" value="TGY00061.1"/>
    <property type="molecule type" value="Genomic_DNA"/>
</dbReference>
<keyword evidence="2" id="KW-1185">Reference proteome</keyword>
<dbReference type="Proteomes" id="UP000307720">
    <property type="component" value="Unassembled WGS sequence"/>
</dbReference>